<keyword evidence="3" id="KW-1185">Reference proteome</keyword>
<feature type="compositionally biased region" description="Pro residues" evidence="1">
    <location>
        <begin position="222"/>
        <end position="231"/>
    </location>
</feature>
<dbReference type="AlphaFoldDB" id="A0AAD6V570"/>
<organism evidence="2 3">
    <name type="scientific">Mycena pura</name>
    <dbReference type="NCBI Taxonomy" id="153505"/>
    <lineage>
        <taxon>Eukaryota</taxon>
        <taxon>Fungi</taxon>
        <taxon>Dikarya</taxon>
        <taxon>Basidiomycota</taxon>
        <taxon>Agaricomycotina</taxon>
        <taxon>Agaricomycetes</taxon>
        <taxon>Agaricomycetidae</taxon>
        <taxon>Agaricales</taxon>
        <taxon>Marasmiineae</taxon>
        <taxon>Mycenaceae</taxon>
        <taxon>Mycena</taxon>
    </lineage>
</organism>
<feature type="compositionally biased region" description="Polar residues" evidence="1">
    <location>
        <begin position="360"/>
        <end position="374"/>
    </location>
</feature>
<feature type="compositionally biased region" description="Polar residues" evidence="1">
    <location>
        <begin position="399"/>
        <end position="413"/>
    </location>
</feature>
<evidence type="ECO:0000256" key="1">
    <source>
        <dbReference type="SAM" id="MobiDB-lite"/>
    </source>
</evidence>
<feature type="region of interest" description="Disordered" evidence="1">
    <location>
        <begin position="338"/>
        <end position="429"/>
    </location>
</feature>
<protein>
    <submittedName>
        <fullName evidence="2">Uncharacterized protein</fullName>
    </submittedName>
</protein>
<feature type="compositionally biased region" description="Pro residues" evidence="1">
    <location>
        <begin position="255"/>
        <end position="265"/>
    </location>
</feature>
<dbReference type="Proteomes" id="UP001219525">
    <property type="component" value="Unassembled WGS sequence"/>
</dbReference>
<comment type="caution">
    <text evidence="2">The sequence shown here is derived from an EMBL/GenBank/DDBJ whole genome shotgun (WGS) entry which is preliminary data.</text>
</comment>
<evidence type="ECO:0000313" key="2">
    <source>
        <dbReference type="EMBL" id="KAJ7197555.1"/>
    </source>
</evidence>
<sequence>MSSISSPFSRQPKLKEIIIKSKDFSKKPFEGLTSTQEDPRKVIFKHPPGMVSEKGVKPEHGADNELRLREMLKNLTPKPDAKFDSTINTLIMLARAHSSSGGNTFSMAVRATLDASFYLEDSQVEPEVCNLLHAHVEHGSSSGLFTSVPPPTPAFTAPGHGTNLTYPPSPAQVQGHPTAQTLPPVPVSASFAQAPHYNYGTNVSGSQLHVNPSPAHVQAYPAVPPSLPPVQAPHHVSGFQPHVSPSPAQVQGYPAAPPPPPPSLPPVSVSAPIVQAPHHVSGSQPHVSPSSEGYPAALPPPPSLPPMSVSAPFAQAPHSGSQPHVTFPAQVYGYPAAPPPPPPSLLPPMSASAPVAQAPHSGSQLNVTPSSAQVQGPAVQAPPNLPPVSVSAPVAQAPHSGSQPNVTPSSAQVQGPAVQAPPNLPPVSVSAPVAQAPVAQAQAPGHASAPGPQTSSLPFKKLMAGTKNTHYRLSGSVSITAPGETKSKLKIGDIFTYRNTTAQETQAWLYRDGNWTDITQDFNANARIDHPDDEADKPRILVMKGAPTALELNWLTLKWAQSFNWGNWNTPDWHT</sequence>
<feature type="compositionally biased region" description="Polar residues" evidence="1">
    <location>
        <begin position="281"/>
        <end position="291"/>
    </location>
</feature>
<accession>A0AAD6V570</accession>
<gene>
    <name evidence="2" type="ORF">GGX14DRAFT_574029</name>
</gene>
<name>A0AAD6V570_9AGAR</name>
<dbReference type="EMBL" id="JARJCW010000077">
    <property type="protein sequence ID" value="KAJ7197555.1"/>
    <property type="molecule type" value="Genomic_DNA"/>
</dbReference>
<feature type="region of interest" description="Disordered" evidence="1">
    <location>
        <begin position="210"/>
        <end position="325"/>
    </location>
</feature>
<evidence type="ECO:0000313" key="3">
    <source>
        <dbReference type="Proteomes" id="UP001219525"/>
    </source>
</evidence>
<proteinExistence type="predicted"/>
<reference evidence="2" key="1">
    <citation type="submission" date="2023-03" db="EMBL/GenBank/DDBJ databases">
        <title>Massive genome expansion in bonnet fungi (Mycena s.s.) driven by repeated elements and novel gene families across ecological guilds.</title>
        <authorList>
            <consortium name="Lawrence Berkeley National Laboratory"/>
            <person name="Harder C.B."/>
            <person name="Miyauchi S."/>
            <person name="Viragh M."/>
            <person name="Kuo A."/>
            <person name="Thoen E."/>
            <person name="Andreopoulos B."/>
            <person name="Lu D."/>
            <person name="Skrede I."/>
            <person name="Drula E."/>
            <person name="Henrissat B."/>
            <person name="Morin E."/>
            <person name="Kohler A."/>
            <person name="Barry K."/>
            <person name="LaButti K."/>
            <person name="Morin E."/>
            <person name="Salamov A."/>
            <person name="Lipzen A."/>
            <person name="Mereny Z."/>
            <person name="Hegedus B."/>
            <person name="Baldrian P."/>
            <person name="Stursova M."/>
            <person name="Weitz H."/>
            <person name="Taylor A."/>
            <person name="Grigoriev I.V."/>
            <person name="Nagy L.G."/>
            <person name="Martin F."/>
            <person name="Kauserud H."/>
        </authorList>
    </citation>
    <scope>NUCLEOTIDE SEQUENCE</scope>
    <source>
        <strain evidence="2">9144</strain>
    </source>
</reference>